<keyword evidence="2" id="KW-1185">Reference proteome</keyword>
<evidence type="ECO:0000313" key="1">
    <source>
        <dbReference type="Ensembl" id="ENSDCDP00010028137.1"/>
    </source>
</evidence>
<reference evidence="1" key="2">
    <citation type="submission" date="2025-08" db="UniProtKB">
        <authorList>
            <consortium name="Ensembl"/>
        </authorList>
    </citation>
    <scope>IDENTIFICATION</scope>
</reference>
<dbReference type="PANTHER" id="PTHR16505:SF8">
    <property type="entry name" value="PROTEIN LZIC"/>
    <property type="match status" value="1"/>
</dbReference>
<proteinExistence type="predicted"/>
<reference evidence="1" key="3">
    <citation type="submission" date="2025-09" db="UniProtKB">
        <authorList>
            <consortium name="Ensembl"/>
        </authorList>
    </citation>
    <scope>IDENTIFICATION</scope>
</reference>
<organism evidence="1 2">
    <name type="scientific">Denticeps clupeoides</name>
    <name type="common">denticle herring</name>
    <dbReference type="NCBI Taxonomy" id="299321"/>
    <lineage>
        <taxon>Eukaryota</taxon>
        <taxon>Metazoa</taxon>
        <taxon>Chordata</taxon>
        <taxon>Craniata</taxon>
        <taxon>Vertebrata</taxon>
        <taxon>Euteleostomi</taxon>
        <taxon>Actinopterygii</taxon>
        <taxon>Neopterygii</taxon>
        <taxon>Teleostei</taxon>
        <taxon>Clupei</taxon>
        <taxon>Clupeiformes</taxon>
        <taxon>Denticipitoidei</taxon>
        <taxon>Denticipitidae</taxon>
        <taxon>Denticeps</taxon>
    </lineage>
</organism>
<accession>A0AAY4C569</accession>
<reference evidence="1 2" key="1">
    <citation type="submission" date="2020-06" db="EMBL/GenBank/DDBJ databases">
        <authorList>
            <consortium name="Wellcome Sanger Institute Data Sharing"/>
        </authorList>
    </citation>
    <scope>NUCLEOTIDE SEQUENCE [LARGE SCALE GENOMIC DNA]</scope>
</reference>
<dbReference type="InterPro" id="IPR040065">
    <property type="entry name" value="LZIC"/>
</dbReference>
<protein>
    <submittedName>
        <fullName evidence="1">Leucine zipper and CTNNBIP1 domain containing</fullName>
    </submittedName>
</protein>
<dbReference type="AlphaFoldDB" id="A0AAY4C569"/>
<dbReference type="Proteomes" id="UP000694580">
    <property type="component" value="Chromosome 10"/>
</dbReference>
<dbReference type="GeneTree" id="ENSGT00940000159001"/>
<evidence type="ECO:0000313" key="2">
    <source>
        <dbReference type="Proteomes" id="UP000694580"/>
    </source>
</evidence>
<dbReference type="PANTHER" id="PTHR16505">
    <property type="entry name" value="PROTEIN LZIC"/>
    <property type="match status" value="1"/>
</dbReference>
<sequence length="140" mass="15469">MQGEGEYEETKSETLEQLSEFNESLASFQRTWLMSGNMTLVDDLGGIQLVILSIQAAIIQAFKTPEVISLFAKKQPGLGLLRSVDMVHGPIKFGGSLHILGCISANAEKLINHAGRYNIGPMFQSNYSMLRSRQISVELH</sequence>
<dbReference type="Ensembl" id="ENSDCDT00010034781.1">
    <property type="protein sequence ID" value="ENSDCDP00010028137.1"/>
    <property type="gene ID" value="ENSDCDG00010017761.1"/>
</dbReference>
<name>A0AAY4C569_9TELE</name>